<dbReference type="RefSeq" id="WP_380897751.1">
    <property type="nucleotide sequence ID" value="NZ_JBHLTV010000021.1"/>
</dbReference>
<organism evidence="1 2">
    <name type="scientific">Scopulibacillus daqui</name>
    <dbReference type="NCBI Taxonomy" id="1469162"/>
    <lineage>
        <taxon>Bacteria</taxon>
        <taxon>Bacillati</taxon>
        <taxon>Bacillota</taxon>
        <taxon>Bacilli</taxon>
        <taxon>Bacillales</taxon>
        <taxon>Sporolactobacillaceae</taxon>
        <taxon>Scopulibacillus</taxon>
    </lineage>
</organism>
<dbReference type="InterPro" id="IPR024453">
    <property type="entry name" value="Peptidase_C92"/>
</dbReference>
<dbReference type="Gene3D" id="3.90.1720.10">
    <property type="entry name" value="endopeptidase domain like (from Nostoc punctiforme)"/>
    <property type="match status" value="1"/>
</dbReference>
<dbReference type="EMBL" id="JAFBER010000025">
    <property type="protein sequence ID" value="MBM7646625.1"/>
    <property type="molecule type" value="Genomic_DNA"/>
</dbReference>
<reference evidence="1 2" key="1">
    <citation type="submission" date="2021-01" db="EMBL/GenBank/DDBJ databases">
        <title>Genomic Encyclopedia of Type Strains, Phase IV (KMG-IV): sequencing the most valuable type-strain genomes for metagenomic binning, comparative biology and taxonomic classification.</title>
        <authorList>
            <person name="Goeker M."/>
        </authorList>
    </citation>
    <scope>NUCLEOTIDE SEQUENCE [LARGE SCALE GENOMIC DNA]</scope>
    <source>
        <strain evidence="1 2">DSM 28236</strain>
    </source>
</reference>
<protein>
    <recommendedName>
        <fullName evidence="3">Permuted papain-like amidase YaeF/Yiix C92 family enzyme</fullName>
    </recommendedName>
</protein>
<dbReference type="Proteomes" id="UP000808914">
    <property type="component" value="Unassembled WGS sequence"/>
</dbReference>
<comment type="caution">
    <text evidence="1">The sequence shown here is derived from an EMBL/GenBank/DDBJ whole genome shotgun (WGS) entry which is preliminary data.</text>
</comment>
<accession>A0ABS2Q2V8</accession>
<proteinExistence type="predicted"/>
<sequence length="170" mass="19293">MPGHLYAKYYHYPGSKVTPKAGDILVTSSTVSSGIIGHAAIVVNSTEIMEIRGPGYHPKVRSISSWFKSFKNTKVIRINNYTKAKHAAAWAKKYNRKAKYKITSNLQSTNPTYCSKIVYQAYTKGTSGVFPKYGKGYYWPPYNFLFKRSYHPGLHPKVVYKKGHIYKGDL</sequence>
<evidence type="ECO:0000313" key="1">
    <source>
        <dbReference type="EMBL" id="MBM7646625.1"/>
    </source>
</evidence>
<dbReference type="Pfam" id="PF05708">
    <property type="entry name" value="Peptidase_C92"/>
    <property type="match status" value="1"/>
</dbReference>
<evidence type="ECO:0008006" key="3">
    <source>
        <dbReference type="Google" id="ProtNLM"/>
    </source>
</evidence>
<dbReference type="SUPFAM" id="SSF54001">
    <property type="entry name" value="Cysteine proteinases"/>
    <property type="match status" value="1"/>
</dbReference>
<name>A0ABS2Q2V8_9BACL</name>
<keyword evidence="2" id="KW-1185">Reference proteome</keyword>
<dbReference type="InterPro" id="IPR038765">
    <property type="entry name" value="Papain-like_cys_pep_sf"/>
</dbReference>
<evidence type="ECO:0000313" key="2">
    <source>
        <dbReference type="Proteomes" id="UP000808914"/>
    </source>
</evidence>
<gene>
    <name evidence="1" type="ORF">JOD45_002857</name>
</gene>